<evidence type="ECO:0000256" key="1">
    <source>
        <dbReference type="ARBA" id="ARBA00012493"/>
    </source>
</evidence>
<dbReference type="STRING" id="34508.A0A4U8V1F6"/>
<dbReference type="OrthoDB" id="5832112at2759"/>
<dbReference type="AlphaFoldDB" id="A0A4U8V1F6"/>
<sequence length="245" mass="27306">MQLHAAPLVGAHLGIDKTLERLRKRVYWVGMAADARQVVRECEVCQRRKENVQQVFHEPMTIPTELTRPNQQWFIDILGPLPVTSRGFRYVLVVVDGFTKFVTVSPLKDIQARTVAEALVNDAIMTHSVPEAITSDNAAQFTSELFSELCKLLGTNHIRASPYHPQANGRVERVNKPLVDVICSVATDAEHDWDLFVKTAAFALNCSVHATTGESAFFLSLVARLGLPLMLSGTCLRETISRLRL</sequence>
<dbReference type="GO" id="GO:0003964">
    <property type="term" value="F:RNA-directed DNA polymerase activity"/>
    <property type="evidence" value="ECO:0007669"/>
    <property type="project" value="UniProtKB-EC"/>
</dbReference>
<dbReference type="InterPro" id="IPR001584">
    <property type="entry name" value="Integrase_cat-core"/>
</dbReference>
<proteinExistence type="predicted"/>
<gene>
    <name evidence="3" type="ORF">L596_006221</name>
</gene>
<dbReference type="Gene3D" id="1.10.340.70">
    <property type="match status" value="1"/>
</dbReference>
<dbReference type="Pfam" id="PF17921">
    <property type="entry name" value="Integrase_H2C2"/>
    <property type="match status" value="1"/>
</dbReference>
<dbReference type="Pfam" id="PF00665">
    <property type="entry name" value="rve"/>
    <property type="match status" value="1"/>
</dbReference>
<dbReference type="EC" id="2.7.7.49" evidence="1"/>
<feature type="domain" description="Integrase catalytic" evidence="2">
    <location>
        <begin position="65"/>
        <end position="224"/>
    </location>
</feature>
<dbReference type="GO" id="GO:0015074">
    <property type="term" value="P:DNA integration"/>
    <property type="evidence" value="ECO:0007669"/>
    <property type="project" value="InterPro"/>
</dbReference>
<dbReference type="PROSITE" id="PS50994">
    <property type="entry name" value="INTEGRASE"/>
    <property type="match status" value="1"/>
</dbReference>
<dbReference type="Gene3D" id="3.30.420.10">
    <property type="entry name" value="Ribonuclease H-like superfamily/Ribonuclease H"/>
    <property type="match status" value="1"/>
</dbReference>
<dbReference type="EMBL" id="AZBU02000001">
    <property type="protein sequence ID" value="TMS39740.1"/>
    <property type="molecule type" value="Genomic_DNA"/>
</dbReference>
<protein>
    <recommendedName>
        <fullName evidence="1">RNA-directed DNA polymerase</fullName>
        <ecNumber evidence="1">2.7.7.49</ecNumber>
    </recommendedName>
</protein>
<reference evidence="3" key="1">
    <citation type="submission" date="2013-11" db="EMBL/GenBank/DDBJ databases">
        <authorList>
            <person name="Sternberg P."/>
            <person name="Dillman A."/>
            <person name="Macchietto M."/>
        </authorList>
    </citation>
    <scope>NUCLEOTIDE SEQUENCE</scope>
    <source>
        <strain evidence="3">ALL</strain>
    </source>
</reference>
<dbReference type="GO" id="GO:0003676">
    <property type="term" value="F:nucleic acid binding"/>
    <property type="evidence" value="ECO:0007669"/>
    <property type="project" value="InterPro"/>
</dbReference>
<reference evidence="3" key="2">
    <citation type="journal article" date="2015" name="Genome Biol.">
        <title>Comparative genomics of Steinernema reveals deeply conserved gene regulatory networks.</title>
        <authorList>
            <person name="Dillman A.R."/>
            <person name="Macchietto M."/>
            <person name="Porter C.F."/>
            <person name="Rogers A."/>
            <person name="Williams B."/>
            <person name="Antoshechkin I."/>
            <person name="Lee M.M."/>
            <person name="Goodwin Z."/>
            <person name="Lu X."/>
            <person name="Lewis E.E."/>
            <person name="Goodrich-Blair H."/>
            <person name="Stock S.P."/>
            <person name="Adams B.J."/>
            <person name="Sternberg P.W."/>
            <person name="Mortazavi A."/>
        </authorList>
    </citation>
    <scope>NUCLEOTIDE SEQUENCE [LARGE SCALE GENOMIC DNA]</scope>
    <source>
        <strain evidence="3">ALL</strain>
    </source>
</reference>
<dbReference type="InterPro" id="IPR041588">
    <property type="entry name" value="Integrase_H2C2"/>
</dbReference>
<dbReference type="PANTHER" id="PTHR37984">
    <property type="entry name" value="PROTEIN CBG26694"/>
    <property type="match status" value="1"/>
</dbReference>
<name>A0A4U8V1F6_STECR</name>
<dbReference type="InterPro" id="IPR012337">
    <property type="entry name" value="RNaseH-like_sf"/>
</dbReference>
<evidence type="ECO:0000259" key="2">
    <source>
        <dbReference type="PROSITE" id="PS50994"/>
    </source>
</evidence>
<dbReference type="FunFam" id="3.30.420.10:FF:000032">
    <property type="entry name" value="Retrovirus-related Pol polyprotein from transposon 297-like Protein"/>
    <property type="match status" value="1"/>
</dbReference>
<evidence type="ECO:0000313" key="3">
    <source>
        <dbReference type="EMBL" id="TMS39740.1"/>
    </source>
</evidence>
<organism evidence="3">
    <name type="scientific">Steinernema carpocapsae</name>
    <name type="common">Entomopathogenic nematode</name>
    <dbReference type="NCBI Taxonomy" id="34508"/>
    <lineage>
        <taxon>Eukaryota</taxon>
        <taxon>Metazoa</taxon>
        <taxon>Ecdysozoa</taxon>
        <taxon>Nematoda</taxon>
        <taxon>Chromadorea</taxon>
        <taxon>Rhabditida</taxon>
        <taxon>Tylenchina</taxon>
        <taxon>Panagrolaimomorpha</taxon>
        <taxon>Strongyloidoidea</taxon>
        <taxon>Steinernematidae</taxon>
        <taxon>Steinernema</taxon>
    </lineage>
</organism>
<reference evidence="3" key="3">
    <citation type="journal article" date="2019" name="G3 (Bethesda)">
        <title>Hybrid Assembly of the Genome of the Entomopathogenic Nematode Steinernema carpocapsae Identifies the X-Chromosome.</title>
        <authorList>
            <person name="Serra L."/>
            <person name="Macchietto M."/>
            <person name="Macias-Munoz A."/>
            <person name="McGill C.J."/>
            <person name="Rodriguez I.M."/>
            <person name="Rodriguez B."/>
            <person name="Murad R."/>
            <person name="Mortazavi A."/>
        </authorList>
    </citation>
    <scope>NUCLEOTIDE SEQUENCE [LARGE SCALE GENOMIC DNA]</scope>
    <source>
        <strain evidence="3">ALL</strain>
    </source>
</reference>
<dbReference type="InterPro" id="IPR050951">
    <property type="entry name" value="Retrovirus_Pol_polyprotein"/>
</dbReference>
<dbReference type="PANTHER" id="PTHR37984:SF5">
    <property type="entry name" value="PROTEIN NYNRIN-LIKE"/>
    <property type="match status" value="1"/>
</dbReference>
<accession>A0A4U8V1F6</accession>
<comment type="caution">
    <text evidence="3">The sequence shown here is derived from an EMBL/GenBank/DDBJ whole genome shotgun (WGS) entry which is preliminary data.</text>
</comment>
<dbReference type="InterPro" id="IPR036397">
    <property type="entry name" value="RNaseH_sf"/>
</dbReference>
<dbReference type="SUPFAM" id="SSF53098">
    <property type="entry name" value="Ribonuclease H-like"/>
    <property type="match status" value="1"/>
</dbReference>